<keyword evidence="2" id="KW-1003">Cell membrane</keyword>
<keyword evidence="4 6" id="KW-1133">Transmembrane helix</keyword>
<feature type="transmembrane region" description="Helical" evidence="6">
    <location>
        <begin position="12"/>
        <end position="27"/>
    </location>
</feature>
<evidence type="ECO:0000256" key="1">
    <source>
        <dbReference type="ARBA" id="ARBA00004651"/>
    </source>
</evidence>
<proteinExistence type="predicted"/>
<dbReference type="Proteomes" id="UP000642829">
    <property type="component" value="Unassembled WGS sequence"/>
</dbReference>
<dbReference type="AlphaFoldDB" id="A0A8J3GDU1"/>
<keyword evidence="8" id="KW-1185">Reference proteome</keyword>
<protein>
    <submittedName>
        <fullName evidence="7">Cytochrome c oxidase assembly factor CtaG</fullName>
    </submittedName>
</protein>
<comment type="caution">
    <text evidence="7">The sequence shown here is derived from an EMBL/GenBank/DDBJ whole genome shotgun (WGS) entry which is preliminary data.</text>
</comment>
<feature type="transmembrane region" description="Helical" evidence="6">
    <location>
        <begin position="70"/>
        <end position="92"/>
    </location>
</feature>
<dbReference type="GO" id="GO:0005886">
    <property type="term" value="C:plasma membrane"/>
    <property type="evidence" value="ECO:0007669"/>
    <property type="project" value="UniProtKB-SubCell"/>
</dbReference>
<evidence type="ECO:0000313" key="7">
    <source>
        <dbReference type="EMBL" id="GHB98255.1"/>
    </source>
</evidence>
<evidence type="ECO:0000256" key="2">
    <source>
        <dbReference type="ARBA" id="ARBA00022475"/>
    </source>
</evidence>
<feature type="transmembrane region" description="Helical" evidence="6">
    <location>
        <begin position="184"/>
        <end position="207"/>
    </location>
</feature>
<dbReference type="EMBL" id="BMXG01000006">
    <property type="protein sequence ID" value="GHB98255.1"/>
    <property type="molecule type" value="Genomic_DNA"/>
</dbReference>
<keyword evidence="5 6" id="KW-0472">Membrane</keyword>
<comment type="subcellular location">
    <subcellularLocation>
        <location evidence="1">Cell membrane</location>
        <topology evidence="1">Multi-pass membrane protein</topology>
    </subcellularLocation>
</comment>
<evidence type="ECO:0000256" key="5">
    <source>
        <dbReference type="ARBA" id="ARBA00023136"/>
    </source>
</evidence>
<evidence type="ECO:0000256" key="4">
    <source>
        <dbReference type="ARBA" id="ARBA00022989"/>
    </source>
</evidence>
<feature type="transmembrane region" description="Helical" evidence="6">
    <location>
        <begin position="153"/>
        <end position="172"/>
    </location>
</feature>
<feature type="transmembrane region" description="Helical" evidence="6">
    <location>
        <begin position="47"/>
        <end position="64"/>
    </location>
</feature>
<organism evidence="7 8">
    <name type="scientific">Cerasicoccus arenae</name>
    <dbReference type="NCBI Taxonomy" id="424488"/>
    <lineage>
        <taxon>Bacteria</taxon>
        <taxon>Pseudomonadati</taxon>
        <taxon>Verrucomicrobiota</taxon>
        <taxon>Opitutia</taxon>
        <taxon>Puniceicoccales</taxon>
        <taxon>Cerasicoccaceae</taxon>
        <taxon>Cerasicoccus</taxon>
    </lineage>
</organism>
<dbReference type="Pfam" id="PF09678">
    <property type="entry name" value="Caa3_CtaG"/>
    <property type="match status" value="1"/>
</dbReference>
<dbReference type="InterPro" id="IPR019108">
    <property type="entry name" value="Caa3_assmbl_CtaG-rel"/>
</dbReference>
<feature type="transmembrane region" description="Helical" evidence="6">
    <location>
        <begin position="227"/>
        <end position="252"/>
    </location>
</feature>
<gene>
    <name evidence="7" type="primary">ctaG</name>
    <name evidence="7" type="ORF">GCM10007047_12870</name>
</gene>
<feature type="transmembrane region" description="Helical" evidence="6">
    <location>
        <begin position="113"/>
        <end position="133"/>
    </location>
</feature>
<reference evidence="7" key="2">
    <citation type="submission" date="2020-09" db="EMBL/GenBank/DDBJ databases">
        <authorList>
            <person name="Sun Q."/>
            <person name="Kim S."/>
        </authorList>
    </citation>
    <scope>NUCLEOTIDE SEQUENCE</scope>
    <source>
        <strain evidence="7">KCTC 12870</strain>
    </source>
</reference>
<evidence type="ECO:0000313" key="8">
    <source>
        <dbReference type="Proteomes" id="UP000642829"/>
    </source>
</evidence>
<name>A0A8J3GDU1_9BACT</name>
<sequence>MPIPLHWHTEPFLLLLIIGAGWLYALATGPWRDRIAPGERFPMRQSIWFYLGLGAGYLTVGSPLDQWGESFLFSAHMVQHMLLIYLVPPLLIRGLPTWLADWLLAPAIIRKPIKVLVNPFTAWLTFTFLYTLWHIPSLYELALQQKDVHVLEHWCMFIPALMMWWPIISPSTRVPPIGYGPRMLYLFLLMIGQLPVFGFLTLSETVLYPTYEWAPRVIDLDPLQDQILGGLIMKVVNMGVSLSLLAWCFYAWHRQDTAEAEA</sequence>
<evidence type="ECO:0000256" key="6">
    <source>
        <dbReference type="SAM" id="Phobius"/>
    </source>
</evidence>
<reference evidence="7" key="1">
    <citation type="journal article" date="2014" name="Int. J. Syst. Evol. Microbiol.">
        <title>Complete genome sequence of Corynebacterium casei LMG S-19264T (=DSM 44701T), isolated from a smear-ripened cheese.</title>
        <authorList>
            <consortium name="US DOE Joint Genome Institute (JGI-PGF)"/>
            <person name="Walter F."/>
            <person name="Albersmeier A."/>
            <person name="Kalinowski J."/>
            <person name="Ruckert C."/>
        </authorList>
    </citation>
    <scope>NUCLEOTIDE SEQUENCE</scope>
    <source>
        <strain evidence="7">KCTC 12870</strain>
    </source>
</reference>
<evidence type="ECO:0000256" key="3">
    <source>
        <dbReference type="ARBA" id="ARBA00022692"/>
    </source>
</evidence>
<accession>A0A8J3GDU1</accession>
<keyword evidence="3 6" id="KW-0812">Transmembrane</keyword>
<dbReference type="RefSeq" id="WP_189513124.1">
    <property type="nucleotide sequence ID" value="NZ_BMXG01000006.1"/>
</dbReference>